<keyword evidence="2" id="KW-1185">Reference proteome</keyword>
<reference evidence="2" key="1">
    <citation type="journal article" date="2019" name="Int. J. Syst. Evol. Microbiol.">
        <title>The Global Catalogue of Microorganisms (GCM) 10K type strain sequencing project: providing services to taxonomists for standard genome sequencing and annotation.</title>
        <authorList>
            <consortium name="The Broad Institute Genomics Platform"/>
            <consortium name="The Broad Institute Genome Sequencing Center for Infectious Disease"/>
            <person name="Wu L."/>
            <person name="Ma J."/>
        </authorList>
    </citation>
    <scope>NUCLEOTIDE SEQUENCE [LARGE SCALE GENOMIC DNA]</scope>
    <source>
        <strain evidence="2">JCM 17983</strain>
    </source>
</reference>
<name>A0ABP9EJY0_9PSEU</name>
<organism evidence="1 2">
    <name type="scientific">Actinomycetospora straminea</name>
    <dbReference type="NCBI Taxonomy" id="663607"/>
    <lineage>
        <taxon>Bacteria</taxon>
        <taxon>Bacillati</taxon>
        <taxon>Actinomycetota</taxon>
        <taxon>Actinomycetes</taxon>
        <taxon>Pseudonocardiales</taxon>
        <taxon>Pseudonocardiaceae</taxon>
        <taxon>Actinomycetospora</taxon>
    </lineage>
</organism>
<evidence type="ECO:0000313" key="2">
    <source>
        <dbReference type="Proteomes" id="UP001500457"/>
    </source>
</evidence>
<dbReference type="EMBL" id="BAABHQ010000008">
    <property type="protein sequence ID" value="GAA4878677.1"/>
    <property type="molecule type" value="Genomic_DNA"/>
</dbReference>
<dbReference type="Proteomes" id="UP001500457">
    <property type="component" value="Unassembled WGS sequence"/>
</dbReference>
<evidence type="ECO:0000313" key="1">
    <source>
        <dbReference type="EMBL" id="GAA4878677.1"/>
    </source>
</evidence>
<comment type="caution">
    <text evidence="1">The sequence shown here is derived from an EMBL/GenBank/DDBJ whole genome shotgun (WGS) entry which is preliminary data.</text>
</comment>
<gene>
    <name evidence="1" type="ORF">GCM10023203_31500</name>
</gene>
<proteinExistence type="predicted"/>
<sequence>MTAPTDTGPTPLDPDVHGSAAHRLMREHLTGPLQAGAAESRLALSPSGTVEMSSPTREPLVLAAPTRSLDDLALSLRVEVVGGDTVVLHFAPGTEAGAALPVLRLAADPGTGLAAPFRLRLSLTQIRGTTSRPVPAAALAEHIELRLVEGVLGRLVYLLGAEKARLRRQARELAGVRRLNGAYGDALDRWGAELGVPRLLDTIRFREPAAHERATVFGLITFGERRFGPGSAGEVTAEARREPDREYRRRLAIYRSWLYPSPAQVRALLNGPGRADEANAGMLADIGITARAAVRDTPRQPAVAVHLVAVDDPELRTGLHEHIRRTALVWPGDSATPEAVHAARYLPQAMREATDELRARLRAAFELPPDVALAPRLAQLLDRVARCRQALGGTDRWRVRRGQDPDGGSRYELGLGADIEPLAAVDLDAMAERLRSDDIDLPSTPTSAEPDPAETRALLAAAQPVDAITDPDGAWLLAAGGLQTVHRIADDLLYVSHLSTFGLSVSGPAAITSGSTVTLEARYHAAGEPGSHALILAGLTASATTWTGAGRDPWQVIDGDDAQDAWNAALVTPGMAAPVLEAAGLPSIEDPDGVATALADLPAELIATLRLAPTTARRITAGRPEAVDELRQLLNTFGEQRLSAALLLVLGDEDVVVVVGGVALPVAGLNLTDRTATLFRWYASRVWPVEPGEPAPVSIGYLGARTELTPRAPGLYAVVALGQVRVQAAGTAPYEFAVELPAGVTISLLQYEYLMNLLAHVHPMGVRVDTSTVRQRHVDLSDDGRAEPIPPDVSRTFRWFRRSRFRGRTAAGTPSALEQT</sequence>
<accession>A0ABP9EJY0</accession>
<protein>
    <submittedName>
        <fullName evidence="1">Uncharacterized protein</fullName>
    </submittedName>
</protein>